<accession>A0A644ZWL8</accession>
<proteinExistence type="predicted"/>
<dbReference type="EMBL" id="VSSQ01010744">
    <property type="protein sequence ID" value="MPM45106.1"/>
    <property type="molecule type" value="Genomic_DNA"/>
</dbReference>
<name>A0A644ZWL8_9ZZZZ</name>
<gene>
    <name evidence="1" type="ORF">SDC9_91791</name>
</gene>
<comment type="caution">
    <text evidence="1">The sequence shown here is derived from an EMBL/GenBank/DDBJ whole genome shotgun (WGS) entry which is preliminary data.</text>
</comment>
<protein>
    <submittedName>
        <fullName evidence="1">Uncharacterized protein</fullName>
    </submittedName>
</protein>
<evidence type="ECO:0000313" key="1">
    <source>
        <dbReference type="EMBL" id="MPM45106.1"/>
    </source>
</evidence>
<dbReference type="AlphaFoldDB" id="A0A644ZWL8"/>
<organism evidence="1">
    <name type="scientific">bioreactor metagenome</name>
    <dbReference type="NCBI Taxonomy" id="1076179"/>
    <lineage>
        <taxon>unclassified sequences</taxon>
        <taxon>metagenomes</taxon>
        <taxon>ecological metagenomes</taxon>
    </lineage>
</organism>
<reference evidence="1" key="1">
    <citation type="submission" date="2019-08" db="EMBL/GenBank/DDBJ databases">
        <authorList>
            <person name="Kucharzyk K."/>
            <person name="Murdoch R.W."/>
            <person name="Higgins S."/>
            <person name="Loffler F."/>
        </authorList>
    </citation>
    <scope>NUCLEOTIDE SEQUENCE</scope>
</reference>
<sequence length="92" mass="10598">MRIAEQHFRAAHIEFAGYDVFHDFTFPISLFFTSALRLAANLDIRRCQLESKPAIFNFKDQAAHFVIISQLTEIRIICRIICQPVFEIGVAV</sequence>